<feature type="coiled-coil region" evidence="1">
    <location>
        <begin position="82"/>
        <end position="124"/>
    </location>
</feature>
<dbReference type="Proteomes" id="UP000219338">
    <property type="component" value="Unassembled WGS sequence"/>
</dbReference>
<evidence type="ECO:0000256" key="1">
    <source>
        <dbReference type="SAM" id="Coils"/>
    </source>
</evidence>
<gene>
    <name evidence="3" type="ORF">ARMOST_10473</name>
</gene>
<sequence length="779" mass="88446">MDAAKCHTRGLSPIDVHVHALMTATIEGVQSDALFSYQPPFYILSFVTLKPASWILTPRALHTTNIFLARDSAFVNGANVPRIQVEATVKEVEALVDELRDLPVHKLKDEMKELQERQARIESLLLLVTRGANLLEMRRLNRHVFDNTPYIVHLEQSRQDFAMFCRPKRFGKSLLIDMLKSYHGVAFADSLGETFEGLHIVNKDVQKMVPPSRWFVLKFKFSPFTGHGDSAVQSFHNDLLVGLQQFWWLHRKWLQIPDDLLSNRQRDNSKYPQAAFRVTFNLVRKYMWENGTKAVNGVYVLVDLEDDYATNYHLQHHSPNDVPWRKTPLGIATDHFWTSLERHLEDHIGRVFVTGVTPVATASGIILTNISFNPEFSRLCGPNRADVAVAMDKMGVDGDASLEALVKYTNGYHFDQYAQVTPVFNTSTCLAAIQELRRNRVVTSEDAEISLQNLKLFDSSIEAFAASSNIIHQLVETIGTQDDGFTPIEYQDIYFRSIGSSDLYGLQQTALLKLLVYYGVLSFDPHEPTKFLRIPNRTVAAQVATSIMEWGGLCATDLTHALQALGDPMNVIRVLDVYRLMLATDAFKNKLSYSYHRETKLKEHAGVLFSILFNNILSRPKHEYTVRKIEDDTHGDGLRVSITVETSTDLILLALKRIPVDSIDLSSRIYGNSLEREAFIQQMPTEELLPLTINHRKGRRRKPLVVEDFVKHTAVPQLRSSLNSANVQEMATKQNLRLSGYAVVIVGDRQILVTRLRRYGKDWKVGTISTTNSHTEETL</sequence>
<evidence type="ECO:0000313" key="4">
    <source>
        <dbReference type="Proteomes" id="UP000219338"/>
    </source>
</evidence>
<dbReference type="AlphaFoldDB" id="A0A284REE3"/>
<dbReference type="OrthoDB" id="2943306at2759"/>
<keyword evidence="1" id="KW-0175">Coiled coil</keyword>
<dbReference type="InterPro" id="IPR018631">
    <property type="entry name" value="AAA-ATPase-like_dom"/>
</dbReference>
<proteinExistence type="predicted"/>
<keyword evidence="4" id="KW-1185">Reference proteome</keyword>
<protein>
    <recommendedName>
        <fullName evidence="2">AAA-ATPase-like domain-containing protein</fullName>
    </recommendedName>
</protein>
<accession>A0A284REE3</accession>
<dbReference type="OMA" id="FTPIEYQ"/>
<evidence type="ECO:0000313" key="3">
    <source>
        <dbReference type="EMBL" id="SJL07130.1"/>
    </source>
</evidence>
<organism evidence="3 4">
    <name type="scientific">Armillaria ostoyae</name>
    <name type="common">Armillaria root rot fungus</name>
    <dbReference type="NCBI Taxonomy" id="47428"/>
    <lineage>
        <taxon>Eukaryota</taxon>
        <taxon>Fungi</taxon>
        <taxon>Dikarya</taxon>
        <taxon>Basidiomycota</taxon>
        <taxon>Agaricomycotina</taxon>
        <taxon>Agaricomycetes</taxon>
        <taxon>Agaricomycetidae</taxon>
        <taxon>Agaricales</taxon>
        <taxon>Marasmiineae</taxon>
        <taxon>Physalacriaceae</taxon>
        <taxon>Armillaria</taxon>
    </lineage>
</organism>
<dbReference type="Pfam" id="PF09820">
    <property type="entry name" value="AAA-ATPase_like"/>
    <property type="match status" value="1"/>
</dbReference>
<dbReference type="PANTHER" id="PTHR34825:SF1">
    <property type="entry name" value="AAA-ATPASE-LIKE DOMAIN-CONTAINING PROTEIN"/>
    <property type="match status" value="1"/>
</dbReference>
<evidence type="ECO:0000259" key="2">
    <source>
        <dbReference type="Pfam" id="PF09820"/>
    </source>
</evidence>
<name>A0A284REE3_ARMOS</name>
<dbReference type="PANTHER" id="PTHR34825">
    <property type="entry name" value="CONSERVED PROTEIN, WITH A WEAK D-GALACTARATE DEHYDRATASE/ALTRONATE HYDROLASE DOMAIN"/>
    <property type="match status" value="1"/>
</dbReference>
<reference evidence="4" key="1">
    <citation type="journal article" date="2017" name="Nat. Ecol. Evol.">
        <title>Genome expansion and lineage-specific genetic innovations in the forest pathogenic fungi Armillaria.</title>
        <authorList>
            <person name="Sipos G."/>
            <person name="Prasanna A.N."/>
            <person name="Walter M.C."/>
            <person name="O'Connor E."/>
            <person name="Balint B."/>
            <person name="Krizsan K."/>
            <person name="Kiss B."/>
            <person name="Hess J."/>
            <person name="Varga T."/>
            <person name="Slot J."/>
            <person name="Riley R."/>
            <person name="Boka B."/>
            <person name="Rigling D."/>
            <person name="Barry K."/>
            <person name="Lee J."/>
            <person name="Mihaltcheva S."/>
            <person name="LaButti K."/>
            <person name="Lipzen A."/>
            <person name="Waldron R."/>
            <person name="Moloney N.M."/>
            <person name="Sperisen C."/>
            <person name="Kredics L."/>
            <person name="Vagvoelgyi C."/>
            <person name="Patrignani A."/>
            <person name="Fitzpatrick D."/>
            <person name="Nagy I."/>
            <person name="Doyle S."/>
            <person name="Anderson J.B."/>
            <person name="Grigoriev I.V."/>
            <person name="Gueldener U."/>
            <person name="Muensterkoetter M."/>
            <person name="Nagy L.G."/>
        </authorList>
    </citation>
    <scope>NUCLEOTIDE SEQUENCE [LARGE SCALE GENOMIC DNA]</scope>
    <source>
        <strain evidence="4">C18/9</strain>
    </source>
</reference>
<dbReference type="EMBL" id="FUEG01000008">
    <property type="protein sequence ID" value="SJL07130.1"/>
    <property type="molecule type" value="Genomic_DNA"/>
</dbReference>
<feature type="domain" description="AAA-ATPase-like" evidence="2">
    <location>
        <begin position="136"/>
        <end position="362"/>
    </location>
</feature>